<evidence type="ECO:0000313" key="1">
    <source>
        <dbReference type="EMBL" id="MBL6280250.1"/>
    </source>
</evidence>
<gene>
    <name evidence="1" type="ORF">JMF97_29225</name>
</gene>
<reference evidence="1 2" key="1">
    <citation type="submission" date="2021-01" db="EMBL/GenBank/DDBJ databases">
        <title>Genome sequencing of Micromonospora fiedleri MG-37.</title>
        <authorList>
            <person name="Moreland P.E.J."/>
            <person name="Stach J.E.M."/>
        </authorList>
    </citation>
    <scope>NUCLEOTIDE SEQUENCE [LARGE SCALE GENOMIC DNA]</scope>
    <source>
        <strain evidence="1 2">MG-37</strain>
    </source>
</reference>
<protein>
    <submittedName>
        <fullName evidence="1">Uncharacterized protein</fullName>
    </submittedName>
</protein>
<keyword evidence="2" id="KW-1185">Reference proteome</keyword>
<evidence type="ECO:0000313" key="2">
    <source>
        <dbReference type="Proteomes" id="UP000661193"/>
    </source>
</evidence>
<sequence length="197" mass="22001">MLYVVPADHQPHGFELKLATRLFLSSPESNDLHRVLVDLAAIARDNITRAARAGRRWDPLGPENSLVNGGDMALPSSARYVGVAVTTLDSEMGPWYQVARQIRDQPLGGRMSMFDLRGQCYALLTDGTALYVDQNRNRSIGDTGIRCSKTLDPDRATYHNRYANLTEQGDDNTRQMWAQLDVLHGVLTDHLPAWRPA</sequence>
<accession>A0ABS1UV58</accession>
<dbReference type="Proteomes" id="UP000661193">
    <property type="component" value="Unassembled WGS sequence"/>
</dbReference>
<comment type="caution">
    <text evidence="1">The sequence shown here is derived from an EMBL/GenBank/DDBJ whole genome shotgun (WGS) entry which is preliminary data.</text>
</comment>
<proteinExistence type="predicted"/>
<organism evidence="1 2">
    <name type="scientific">Micromonospora fiedleri</name>
    <dbReference type="NCBI Taxonomy" id="1157498"/>
    <lineage>
        <taxon>Bacteria</taxon>
        <taxon>Bacillati</taxon>
        <taxon>Actinomycetota</taxon>
        <taxon>Actinomycetes</taxon>
        <taxon>Micromonosporales</taxon>
        <taxon>Micromonosporaceae</taxon>
        <taxon>Micromonospora</taxon>
    </lineage>
</organism>
<dbReference type="EMBL" id="JAETXL010000017">
    <property type="protein sequence ID" value="MBL6280250.1"/>
    <property type="molecule type" value="Genomic_DNA"/>
</dbReference>
<name>A0ABS1UV58_9ACTN</name>